<evidence type="ECO:0000313" key="2">
    <source>
        <dbReference type="Proteomes" id="UP000192756"/>
    </source>
</evidence>
<organism evidence="1 2">
    <name type="scientific">Pedobacter africanus</name>
    <dbReference type="NCBI Taxonomy" id="151894"/>
    <lineage>
        <taxon>Bacteria</taxon>
        <taxon>Pseudomonadati</taxon>
        <taxon>Bacteroidota</taxon>
        <taxon>Sphingobacteriia</taxon>
        <taxon>Sphingobacteriales</taxon>
        <taxon>Sphingobacteriaceae</taxon>
        <taxon>Pedobacter</taxon>
    </lineage>
</organism>
<evidence type="ECO:0000313" key="1">
    <source>
        <dbReference type="EMBL" id="SMC40218.1"/>
    </source>
</evidence>
<dbReference type="AlphaFoldDB" id="A0A1W1YWY5"/>
<proteinExistence type="predicted"/>
<name>A0A1W1YWY5_9SPHI</name>
<dbReference type="STRING" id="151894.SAMN04488524_0212"/>
<gene>
    <name evidence="1" type="ORF">SAMN04488524_0212</name>
</gene>
<accession>A0A1W1YWY5</accession>
<keyword evidence="2" id="KW-1185">Reference proteome</keyword>
<reference evidence="2" key="1">
    <citation type="submission" date="2017-04" db="EMBL/GenBank/DDBJ databases">
        <authorList>
            <person name="Varghese N."/>
            <person name="Submissions S."/>
        </authorList>
    </citation>
    <scope>NUCLEOTIDE SEQUENCE [LARGE SCALE GENOMIC DNA]</scope>
    <source>
        <strain evidence="2">DSM 12126</strain>
    </source>
</reference>
<protein>
    <submittedName>
        <fullName evidence="1">Uncharacterized protein</fullName>
    </submittedName>
</protein>
<dbReference type="Proteomes" id="UP000192756">
    <property type="component" value="Unassembled WGS sequence"/>
</dbReference>
<sequence>MLHNRPQKNQPDSNRTGLSTVAVINTNINSLLDAANLENTRQTA</sequence>
<dbReference type="EMBL" id="FWXT01000001">
    <property type="protein sequence ID" value="SMC40218.1"/>
    <property type="molecule type" value="Genomic_DNA"/>
</dbReference>